<name>A0A8S1NJ87_9CILI</name>
<organism evidence="2 3">
    <name type="scientific">Paramecium sonneborni</name>
    <dbReference type="NCBI Taxonomy" id="65129"/>
    <lineage>
        <taxon>Eukaryota</taxon>
        <taxon>Sar</taxon>
        <taxon>Alveolata</taxon>
        <taxon>Ciliophora</taxon>
        <taxon>Intramacronucleata</taxon>
        <taxon>Oligohymenophorea</taxon>
        <taxon>Peniculida</taxon>
        <taxon>Parameciidae</taxon>
        <taxon>Paramecium</taxon>
    </lineage>
</organism>
<dbReference type="EMBL" id="CAJJDN010000060">
    <property type="protein sequence ID" value="CAD8093267.1"/>
    <property type="molecule type" value="Genomic_DNA"/>
</dbReference>
<keyword evidence="3" id="KW-1185">Reference proteome</keyword>
<keyword evidence="1" id="KW-0812">Transmembrane</keyword>
<gene>
    <name evidence="2" type="ORF">PSON_ATCC_30995.1.T0600180</name>
</gene>
<dbReference type="Proteomes" id="UP000692954">
    <property type="component" value="Unassembled WGS sequence"/>
</dbReference>
<evidence type="ECO:0008006" key="4">
    <source>
        <dbReference type="Google" id="ProtNLM"/>
    </source>
</evidence>
<evidence type="ECO:0000256" key="1">
    <source>
        <dbReference type="SAM" id="Phobius"/>
    </source>
</evidence>
<evidence type="ECO:0000313" key="2">
    <source>
        <dbReference type="EMBL" id="CAD8093267.1"/>
    </source>
</evidence>
<keyword evidence="1" id="KW-0472">Membrane</keyword>
<sequence>MDCNNFLNDKEILKDQDQIQQIINTITINKHLFKEDLILDLNAVLGLIPILLIRLWVKSDLAMKSHDHVHKIIISKITENVSLKIKKELKKYFQIVNNCKRQITKLRWTFIIFERIIVSLVQEQQLIFAFFPLKSDSFYDINIKCMQQQIIKQEPLLESTRMIYYILILFQSMKLIY</sequence>
<feature type="transmembrane region" description="Helical" evidence="1">
    <location>
        <begin position="37"/>
        <end position="57"/>
    </location>
</feature>
<accession>A0A8S1NJ87</accession>
<comment type="caution">
    <text evidence="2">The sequence shown here is derived from an EMBL/GenBank/DDBJ whole genome shotgun (WGS) entry which is preliminary data.</text>
</comment>
<protein>
    <recommendedName>
        <fullName evidence="4">Transmembrane protein</fullName>
    </recommendedName>
</protein>
<proteinExistence type="predicted"/>
<evidence type="ECO:0000313" key="3">
    <source>
        <dbReference type="Proteomes" id="UP000692954"/>
    </source>
</evidence>
<dbReference type="AlphaFoldDB" id="A0A8S1NJ87"/>
<reference evidence="2" key="1">
    <citation type="submission" date="2021-01" db="EMBL/GenBank/DDBJ databases">
        <authorList>
            <consortium name="Genoscope - CEA"/>
            <person name="William W."/>
        </authorList>
    </citation>
    <scope>NUCLEOTIDE SEQUENCE</scope>
</reference>
<keyword evidence="1" id="KW-1133">Transmembrane helix</keyword>